<name>A0A6D2KF10_9BRAS</name>
<dbReference type="Proteomes" id="UP000467841">
    <property type="component" value="Unassembled WGS sequence"/>
</dbReference>
<dbReference type="GO" id="GO:0008234">
    <property type="term" value="F:cysteine-type peptidase activity"/>
    <property type="evidence" value="ECO:0007669"/>
    <property type="project" value="InterPro"/>
</dbReference>
<dbReference type="AlphaFoldDB" id="A0A6D2KF10"/>
<dbReference type="Gene3D" id="3.30.420.10">
    <property type="entry name" value="Ribonuclease H-like superfamily/Ribonuclease H"/>
    <property type="match status" value="2"/>
</dbReference>
<keyword evidence="1" id="KW-0645">Protease</keyword>
<dbReference type="SUPFAM" id="SSF53098">
    <property type="entry name" value="Ribonuclease H-like"/>
    <property type="match status" value="2"/>
</dbReference>
<dbReference type="GO" id="GO:0006508">
    <property type="term" value="P:proteolysis"/>
    <property type="evidence" value="ECO:0007669"/>
    <property type="project" value="UniProtKB-KW"/>
</dbReference>
<evidence type="ECO:0000256" key="1">
    <source>
        <dbReference type="ARBA" id="ARBA00022670"/>
    </source>
</evidence>
<evidence type="ECO:0000259" key="6">
    <source>
        <dbReference type="Pfam" id="PF13456"/>
    </source>
</evidence>
<dbReference type="InterPro" id="IPR002156">
    <property type="entry name" value="RNaseH_domain"/>
</dbReference>
<dbReference type="Pfam" id="PF02902">
    <property type="entry name" value="Peptidase_C48"/>
    <property type="match status" value="1"/>
</dbReference>
<feature type="region of interest" description="Disordered" evidence="3">
    <location>
        <begin position="643"/>
        <end position="698"/>
    </location>
</feature>
<evidence type="ECO:0000313" key="7">
    <source>
        <dbReference type="EMBL" id="CAA7051645.1"/>
    </source>
</evidence>
<dbReference type="CDD" id="cd06222">
    <property type="entry name" value="RNase_H_like"/>
    <property type="match status" value="2"/>
</dbReference>
<dbReference type="Pfam" id="PF13456">
    <property type="entry name" value="RVT_3"/>
    <property type="match status" value="2"/>
</dbReference>
<evidence type="ECO:0000256" key="3">
    <source>
        <dbReference type="SAM" id="MobiDB-lite"/>
    </source>
</evidence>
<feature type="domain" description="RNase H type-1" evidence="6">
    <location>
        <begin position="40"/>
        <end position="160"/>
    </location>
</feature>
<sequence length="993" mass="111546">MESALTESRAWAAAQTVVERLHFDISTHSGHVLVGEWCQIDGAWKATECRAGLGLYNFDPDSGSTLVGASTIRRGLSPLQMELEALVWAMQSMLAHNKQQINFQTDCVQLVKMVSKPAEWPVFEILLDEMEKCRRMFQTFSLTHIPRTENTKADKLARSARDQPHNVYYINSIPPVSLPERSCTAPKAELWGLYYGLCIAWEKGITRLEIEVDSALVVGFMKTGINDTHPLSFLVHLCHGFLLKDWEVRITHVYREANRLADGLTNYAFSLALGTGIGEVSRGTRVDESEEDSFYDRKMVKQRTHWRLRNRSIDSTWLPSRIFAAGDEPVGDRVNSYFKLSSIGAVLRYLQPSEIEQICPAFGKLLDAYSKQAYSGKLAHFLLTRQLVVNKNHEIWVVFSGKPIRFSLREFGFVTGLKCSPLPVVPAERMKSNPGVVPYWFTLFGGEPFVTREMLLSRLKRSRDLSSEVRVKYACLILVDGMLCRRSSTMKIPKEHVEMIRDLDYFLDYPWGRICFDMTIRCIRTRQTNQLAQPTVAIQGFIHTLQLVLLEAVPSAVAAVGDGTDTESGEEDTAMVTALKLDKIWELDSDDTVPVTSIIRMGDDSVVGDCSWVDELEDPQVDYMVEQIDEGALFNKDHFRGGRSRTLDPVQPVPTTASTGKRKGKAHVETASPVKVAKRGKRSSKRSKAESHKQGESTITMDMVAGHVKDALSLIEKSIMDSLQAGLKEVEGRLLFGIDSAITKKIDEHWKTKDADAAIGSVLRDIANEKENSIQNHATQEAPVEETNVIVSTNPANFAKKKFNAIVANPIPSRETLFTNGGGTERRADIMPSSFPFMLAKHHSRFKKLTKKESFEFNEEILEYNRWVAVVVDLASSSVTVFDPHAKAVRGSRLKPEFNFLCEILPYFIKKAASCEDMESFKLTTFSFSRDIQVAQVDDRGQTGIMAVMFIEFHASRGLVSVYTVSEDKIGERAENLAVEMFEFCCGDIDLDD</sequence>
<feature type="domain" description="DUF1985" evidence="5">
    <location>
        <begin position="383"/>
        <end position="521"/>
    </location>
</feature>
<reference evidence="7" key="1">
    <citation type="submission" date="2020-01" db="EMBL/GenBank/DDBJ databases">
        <authorList>
            <person name="Mishra B."/>
        </authorList>
    </citation>
    <scope>NUCLEOTIDE SEQUENCE [LARGE SCALE GENOMIC DNA]</scope>
</reference>
<dbReference type="GO" id="GO:0004523">
    <property type="term" value="F:RNA-DNA hybrid ribonuclease activity"/>
    <property type="evidence" value="ECO:0007669"/>
    <property type="project" value="InterPro"/>
</dbReference>
<dbReference type="InterPro" id="IPR015410">
    <property type="entry name" value="DUF1985"/>
</dbReference>
<dbReference type="OrthoDB" id="1114007at2759"/>
<dbReference type="PANTHER" id="PTHR48449:SF2">
    <property type="entry name" value="UBIQUITIN-LIKE PROTEASE FAMILY PROFILE DOMAIN-CONTAINING PROTEIN"/>
    <property type="match status" value="1"/>
</dbReference>
<feature type="domain" description="Ubiquitin-like protease family profile" evidence="4">
    <location>
        <begin position="867"/>
        <end position="983"/>
    </location>
</feature>
<dbReference type="GO" id="GO:0003676">
    <property type="term" value="F:nucleic acid binding"/>
    <property type="evidence" value="ECO:0007669"/>
    <property type="project" value="InterPro"/>
</dbReference>
<dbReference type="PANTHER" id="PTHR48449">
    <property type="entry name" value="DUF1985 DOMAIN-CONTAINING PROTEIN"/>
    <property type="match status" value="1"/>
</dbReference>
<feature type="domain" description="RNase H type-1" evidence="6">
    <location>
        <begin position="184"/>
        <end position="267"/>
    </location>
</feature>
<evidence type="ECO:0000256" key="2">
    <source>
        <dbReference type="ARBA" id="ARBA00022801"/>
    </source>
</evidence>
<dbReference type="InterPro" id="IPR012337">
    <property type="entry name" value="RNaseH-like_sf"/>
</dbReference>
<evidence type="ECO:0000259" key="4">
    <source>
        <dbReference type="Pfam" id="PF02902"/>
    </source>
</evidence>
<feature type="compositionally biased region" description="Basic residues" evidence="3">
    <location>
        <begin position="676"/>
        <end position="686"/>
    </location>
</feature>
<dbReference type="InterPro" id="IPR003653">
    <property type="entry name" value="Peptidase_C48_C"/>
</dbReference>
<keyword evidence="8" id="KW-1185">Reference proteome</keyword>
<gene>
    <name evidence="7" type="ORF">MERR_LOCUS38880</name>
</gene>
<accession>A0A6D2KF10</accession>
<dbReference type="Pfam" id="PF09331">
    <property type="entry name" value="DUF1985"/>
    <property type="match status" value="1"/>
</dbReference>
<organism evidence="7 8">
    <name type="scientific">Microthlaspi erraticum</name>
    <dbReference type="NCBI Taxonomy" id="1685480"/>
    <lineage>
        <taxon>Eukaryota</taxon>
        <taxon>Viridiplantae</taxon>
        <taxon>Streptophyta</taxon>
        <taxon>Embryophyta</taxon>
        <taxon>Tracheophyta</taxon>
        <taxon>Spermatophyta</taxon>
        <taxon>Magnoliopsida</taxon>
        <taxon>eudicotyledons</taxon>
        <taxon>Gunneridae</taxon>
        <taxon>Pentapetalae</taxon>
        <taxon>rosids</taxon>
        <taxon>malvids</taxon>
        <taxon>Brassicales</taxon>
        <taxon>Brassicaceae</taxon>
        <taxon>Coluteocarpeae</taxon>
        <taxon>Microthlaspi</taxon>
    </lineage>
</organism>
<protein>
    <recommendedName>
        <fullName evidence="9">RNase H type-1 domain-containing protein</fullName>
    </recommendedName>
</protein>
<keyword evidence="2" id="KW-0378">Hydrolase</keyword>
<dbReference type="InterPro" id="IPR036397">
    <property type="entry name" value="RNaseH_sf"/>
</dbReference>
<evidence type="ECO:0000259" key="5">
    <source>
        <dbReference type="Pfam" id="PF09331"/>
    </source>
</evidence>
<dbReference type="EMBL" id="CACVBM020001484">
    <property type="protein sequence ID" value="CAA7051645.1"/>
    <property type="molecule type" value="Genomic_DNA"/>
</dbReference>
<proteinExistence type="predicted"/>
<comment type="caution">
    <text evidence="7">The sequence shown here is derived from an EMBL/GenBank/DDBJ whole genome shotgun (WGS) entry which is preliminary data.</text>
</comment>
<evidence type="ECO:0000313" key="8">
    <source>
        <dbReference type="Proteomes" id="UP000467841"/>
    </source>
</evidence>
<evidence type="ECO:0008006" key="9">
    <source>
        <dbReference type="Google" id="ProtNLM"/>
    </source>
</evidence>
<dbReference type="InterPro" id="IPR044730">
    <property type="entry name" value="RNase_H-like_dom_plant"/>
</dbReference>